<accession>A0A2N0TW38</accession>
<name>A0A2N0TW38_9FLAO</name>
<proteinExistence type="predicted"/>
<dbReference type="RefSeq" id="WP_070054101.1">
    <property type="nucleotide sequence ID" value="NZ_FVZF01000023.1"/>
</dbReference>
<reference evidence="2 4" key="1">
    <citation type="submission" date="2015-10" db="EMBL/GenBank/DDBJ databases">
        <title>Draft genome sequence of Salegentibacter salinarum KCTC 12975.</title>
        <authorList>
            <person name="Lin W."/>
            <person name="Zheng Q."/>
        </authorList>
    </citation>
    <scope>NUCLEOTIDE SEQUENCE [LARGE SCALE GENOMIC DNA]</scope>
    <source>
        <strain evidence="2 4">KCTC 12974</strain>
    </source>
</reference>
<dbReference type="EMBL" id="LKTR01000019">
    <property type="protein sequence ID" value="PKD18939.1"/>
    <property type="molecule type" value="Genomic_DNA"/>
</dbReference>
<gene>
    <name evidence="2" type="ORF">APR40_12080</name>
    <name evidence="1" type="ORF">BHS39_12105</name>
</gene>
<keyword evidence="3" id="KW-1185">Reference proteome</keyword>
<sequence>MSDPTNICLSCGLCCDGTLIGFVQLDTEELAPVKQLMDIEQTGKNGMFFLPCNELGCNGCNIYSQRPKACRNFECGVLKSVEKKELSFDKATDVIEVVKQKKIAIEKHVATLQIELQSKSFHFKMLELKKLLRKDKSELSFSQSHQELIVELEALEKLITKSFGVSFL</sequence>
<evidence type="ECO:0000313" key="2">
    <source>
        <dbReference type="EMBL" id="PKD18939.1"/>
    </source>
</evidence>
<dbReference type="Pfam" id="PF03692">
    <property type="entry name" value="CxxCxxCC"/>
    <property type="match status" value="1"/>
</dbReference>
<dbReference type="AlphaFoldDB" id="A0A2N0TW38"/>
<evidence type="ECO:0000313" key="3">
    <source>
        <dbReference type="Proteomes" id="UP000176009"/>
    </source>
</evidence>
<dbReference type="OrthoDB" id="7391735at2"/>
<reference evidence="1 3" key="2">
    <citation type="submission" date="2016-09" db="EMBL/GenBank/DDBJ databases">
        <title>Genome Sequence of Salegentibacter salarius,Isolated from a Marine Solar Saltern of the Yellow Sea in South Korea.</title>
        <authorList>
            <person name="Zheng Q."/>
            <person name="Liu Y."/>
        </authorList>
    </citation>
    <scope>NUCLEOTIDE SEQUENCE [LARGE SCALE GENOMIC DNA]</scope>
    <source>
        <strain evidence="1 3">KCTC 12974</strain>
    </source>
</reference>
<evidence type="ECO:0000313" key="4">
    <source>
        <dbReference type="Proteomes" id="UP000232533"/>
    </source>
</evidence>
<protein>
    <recommendedName>
        <fullName evidence="5">Fe-S oxidoreductase</fullName>
    </recommendedName>
</protein>
<evidence type="ECO:0000313" key="1">
    <source>
        <dbReference type="EMBL" id="OEY72642.1"/>
    </source>
</evidence>
<organism evidence="2 4">
    <name type="scientific">Salegentibacter salarius</name>
    <dbReference type="NCBI Taxonomy" id="435906"/>
    <lineage>
        <taxon>Bacteria</taxon>
        <taxon>Pseudomonadati</taxon>
        <taxon>Bacteroidota</taxon>
        <taxon>Flavobacteriia</taxon>
        <taxon>Flavobacteriales</taxon>
        <taxon>Flavobacteriaceae</taxon>
        <taxon>Salegentibacter</taxon>
    </lineage>
</organism>
<dbReference type="EMBL" id="MJBR01000016">
    <property type="protein sequence ID" value="OEY72642.1"/>
    <property type="molecule type" value="Genomic_DNA"/>
</dbReference>
<dbReference type="Proteomes" id="UP000232533">
    <property type="component" value="Unassembled WGS sequence"/>
</dbReference>
<evidence type="ECO:0008006" key="5">
    <source>
        <dbReference type="Google" id="ProtNLM"/>
    </source>
</evidence>
<dbReference type="Proteomes" id="UP000176009">
    <property type="component" value="Unassembled WGS sequence"/>
</dbReference>
<comment type="caution">
    <text evidence="2">The sequence shown here is derived from an EMBL/GenBank/DDBJ whole genome shotgun (WGS) entry which is preliminary data.</text>
</comment>
<dbReference type="InterPro" id="IPR005358">
    <property type="entry name" value="Puta_zinc/iron-chelating_dom"/>
</dbReference>